<name>A0A139X481_9CYAN</name>
<dbReference type="EMBL" id="ANNX02000035">
    <property type="protein sequence ID" value="KYC39495.1"/>
    <property type="molecule type" value="Genomic_DNA"/>
</dbReference>
<accession>A0A139X481</accession>
<proteinExistence type="predicted"/>
<sequence>MVSLRCFVEFKLFLNCTLRDFQKNIQLSLVVRASPPATNTQIFRSMTQNFLDVLLKIDQLNKVAQALRKYLL</sequence>
<dbReference type="AlphaFoldDB" id="A0A139X481"/>
<organism evidence="1 2">
    <name type="scientific">Scytonema hofmannii PCC 7110</name>
    <dbReference type="NCBI Taxonomy" id="128403"/>
    <lineage>
        <taxon>Bacteria</taxon>
        <taxon>Bacillati</taxon>
        <taxon>Cyanobacteriota</taxon>
        <taxon>Cyanophyceae</taxon>
        <taxon>Nostocales</taxon>
        <taxon>Scytonemataceae</taxon>
        <taxon>Scytonema</taxon>
    </lineage>
</organism>
<comment type="caution">
    <text evidence="1">The sequence shown here is derived from an EMBL/GenBank/DDBJ whole genome shotgun (WGS) entry which is preliminary data.</text>
</comment>
<evidence type="ECO:0000313" key="2">
    <source>
        <dbReference type="Proteomes" id="UP000076925"/>
    </source>
</evidence>
<reference evidence="1 2" key="1">
    <citation type="journal article" date="2013" name="Genome Biol. Evol.">
        <title>Genomes of Stigonematalean cyanobacteria (subsection V) and the evolution of oxygenic photosynthesis from prokaryotes to plastids.</title>
        <authorList>
            <person name="Dagan T."/>
            <person name="Roettger M."/>
            <person name="Stucken K."/>
            <person name="Landan G."/>
            <person name="Koch R."/>
            <person name="Major P."/>
            <person name="Gould S.B."/>
            <person name="Goremykin V.V."/>
            <person name="Rippka R."/>
            <person name="Tandeau de Marsac N."/>
            <person name="Gugger M."/>
            <person name="Lockhart P.J."/>
            <person name="Allen J.F."/>
            <person name="Brune I."/>
            <person name="Maus I."/>
            <person name="Puhler A."/>
            <person name="Martin W.F."/>
        </authorList>
    </citation>
    <scope>NUCLEOTIDE SEQUENCE [LARGE SCALE GENOMIC DNA]</scope>
    <source>
        <strain evidence="1 2">PCC 7110</strain>
    </source>
</reference>
<evidence type="ECO:0000313" key="1">
    <source>
        <dbReference type="EMBL" id="KYC39495.1"/>
    </source>
</evidence>
<protein>
    <submittedName>
        <fullName evidence="1">Uncharacterized protein</fullName>
    </submittedName>
</protein>
<dbReference type="Proteomes" id="UP000076925">
    <property type="component" value="Unassembled WGS sequence"/>
</dbReference>
<gene>
    <name evidence="1" type="ORF">WA1_32800</name>
</gene>
<dbReference type="STRING" id="128403.WA1_32800"/>
<keyword evidence="2" id="KW-1185">Reference proteome</keyword>